<keyword evidence="5" id="KW-0460">Magnesium</keyword>
<feature type="binding site" evidence="5">
    <location>
        <begin position="216"/>
        <end position="220"/>
    </location>
    <ligand>
        <name>ATP</name>
        <dbReference type="ChEBI" id="CHEBI:30616"/>
    </ligand>
</feature>
<dbReference type="SUPFAM" id="SSF53067">
    <property type="entry name" value="Actin-like ATPase domain"/>
    <property type="match status" value="2"/>
</dbReference>
<dbReference type="PROSITE" id="PS01076">
    <property type="entry name" value="ACETATE_KINASE_2"/>
    <property type="match status" value="1"/>
</dbReference>
<dbReference type="GO" id="GO:0006083">
    <property type="term" value="P:acetate metabolic process"/>
    <property type="evidence" value="ECO:0007669"/>
    <property type="project" value="TreeGrafter"/>
</dbReference>
<dbReference type="NCBIfam" id="TIGR00016">
    <property type="entry name" value="ackA"/>
    <property type="match status" value="1"/>
</dbReference>
<keyword evidence="4 5" id="KW-0067">ATP-binding</keyword>
<comment type="catalytic activity">
    <reaction evidence="5">
        <text>acetate + ATP = acetyl phosphate + ADP</text>
        <dbReference type="Rhea" id="RHEA:11352"/>
        <dbReference type="ChEBI" id="CHEBI:22191"/>
        <dbReference type="ChEBI" id="CHEBI:30089"/>
        <dbReference type="ChEBI" id="CHEBI:30616"/>
        <dbReference type="ChEBI" id="CHEBI:456216"/>
        <dbReference type="EC" id="2.7.2.1"/>
    </reaction>
</comment>
<dbReference type="GO" id="GO:0005524">
    <property type="term" value="F:ATP binding"/>
    <property type="evidence" value="ECO:0007669"/>
    <property type="project" value="UniProtKB-KW"/>
</dbReference>
<dbReference type="PANTHER" id="PTHR21060:SF15">
    <property type="entry name" value="ACETATE KINASE-RELATED"/>
    <property type="match status" value="1"/>
</dbReference>
<dbReference type="HAMAP" id="MF_00020">
    <property type="entry name" value="Acetate_kinase"/>
    <property type="match status" value="1"/>
</dbReference>
<dbReference type="Pfam" id="PF00871">
    <property type="entry name" value="Acetate_kinase"/>
    <property type="match status" value="1"/>
</dbReference>
<evidence type="ECO:0000256" key="1">
    <source>
        <dbReference type="ARBA" id="ARBA00022679"/>
    </source>
</evidence>
<dbReference type="InterPro" id="IPR000890">
    <property type="entry name" value="Aliphatic_acid_kin_short-chain"/>
</dbReference>
<dbReference type="PROSITE" id="PS01075">
    <property type="entry name" value="ACETATE_KINASE_1"/>
    <property type="match status" value="1"/>
</dbReference>
<organism evidence="6 7">
    <name type="scientific">Mycena belliarum</name>
    <dbReference type="NCBI Taxonomy" id="1033014"/>
    <lineage>
        <taxon>Eukaryota</taxon>
        <taxon>Fungi</taxon>
        <taxon>Dikarya</taxon>
        <taxon>Basidiomycota</taxon>
        <taxon>Agaricomycotina</taxon>
        <taxon>Agaricomycetes</taxon>
        <taxon>Agaricomycetidae</taxon>
        <taxon>Agaricales</taxon>
        <taxon>Marasmiineae</taxon>
        <taxon>Mycenaceae</taxon>
        <taxon>Mycena</taxon>
    </lineage>
</organism>
<name>A0AAD6U0X5_9AGAR</name>
<feature type="binding site" evidence="5">
    <location>
        <position position="18"/>
    </location>
    <ligand>
        <name>ATP</name>
        <dbReference type="ChEBI" id="CHEBI:30616"/>
    </ligand>
</feature>
<evidence type="ECO:0000256" key="4">
    <source>
        <dbReference type="ARBA" id="ARBA00022840"/>
    </source>
</evidence>
<evidence type="ECO:0000256" key="5">
    <source>
        <dbReference type="HAMAP-Rule" id="MF_03131"/>
    </source>
</evidence>
<dbReference type="GO" id="GO:0006085">
    <property type="term" value="P:acetyl-CoA biosynthetic process"/>
    <property type="evidence" value="ECO:0007669"/>
    <property type="project" value="UniProtKB-UniRule"/>
</dbReference>
<dbReference type="PRINTS" id="PR00471">
    <property type="entry name" value="ACETATEKNASE"/>
</dbReference>
<dbReference type="InterPro" id="IPR023865">
    <property type="entry name" value="Aliphatic_acid_kinase_CS"/>
</dbReference>
<feature type="active site" description="Proton donor/acceptor" evidence="5">
    <location>
        <position position="156"/>
    </location>
</feature>
<dbReference type="PANTHER" id="PTHR21060">
    <property type="entry name" value="ACETATE KINASE"/>
    <property type="match status" value="1"/>
</dbReference>
<keyword evidence="3 5" id="KW-0418">Kinase</keyword>
<dbReference type="EC" id="2.7.2.1" evidence="5"/>
<gene>
    <name evidence="6" type="ORF">B0H15DRAFT_360497</name>
</gene>
<keyword evidence="2 5" id="KW-0547">Nucleotide-binding</keyword>
<keyword evidence="7" id="KW-1185">Reference proteome</keyword>
<feature type="binding site" evidence="5">
    <location>
        <position position="406"/>
    </location>
    <ligand>
        <name>Mg(2+)</name>
        <dbReference type="ChEBI" id="CHEBI:18420"/>
    </ligand>
</feature>
<feature type="binding site" evidence="5">
    <location>
        <position position="11"/>
    </location>
    <ligand>
        <name>Mg(2+)</name>
        <dbReference type="ChEBI" id="CHEBI:18420"/>
    </ligand>
</feature>
<comment type="pathway">
    <text evidence="5">Metabolic intermediate biosynthesis; acetyl-CoA biosynthesis; acetyl-CoA from acetate: step 1/2.</text>
</comment>
<comment type="cofactor">
    <cofactor evidence="5">
        <name>Mg(2+)</name>
        <dbReference type="ChEBI" id="CHEBI:18420"/>
    </cofactor>
</comment>
<protein>
    <recommendedName>
        <fullName evidence="5">Probable acetate kinase</fullName>
        <ecNumber evidence="5">2.7.2.1</ecNumber>
    </recommendedName>
    <alternativeName>
        <fullName evidence="5">Acetokinase</fullName>
    </alternativeName>
</protein>
<dbReference type="GO" id="GO:0000287">
    <property type="term" value="F:magnesium ion binding"/>
    <property type="evidence" value="ECO:0007669"/>
    <property type="project" value="UniProtKB-UniRule"/>
</dbReference>
<comment type="caution">
    <text evidence="5">Lacks conserved residue(s) required for the propagation of feature annotation.</text>
</comment>
<keyword evidence="1 5" id="KW-0808">Transferase</keyword>
<keyword evidence="5" id="KW-0479">Metal-binding</keyword>
<feature type="site" description="Transition state stabilizer" evidence="5">
    <location>
        <position position="188"/>
    </location>
</feature>
<dbReference type="PIRSF" id="PIRSF000722">
    <property type="entry name" value="Acetate_prop_kin"/>
    <property type="match status" value="1"/>
</dbReference>
<dbReference type="InterPro" id="IPR004372">
    <property type="entry name" value="Ac/propionate_kinase"/>
</dbReference>
<dbReference type="AlphaFoldDB" id="A0AAD6U0X5"/>
<evidence type="ECO:0000256" key="2">
    <source>
        <dbReference type="ARBA" id="ARBA00022741"/>
    </source>
</evidence>
<proteinExistence type="inferred from homology"/>
<feature type="binding site" evidence="5">
    <location>
        <position position="100"/>
    </location>
    <ligand>
        <name>substrate</name>
    </ligand>
</feature>
<dbReference type="EMBL" id="JARJCN010000032">
    <property type="protein sequence ID" value="KAJ7086141.1"/>
    <property type="molecule type" value="Genomic_DNA"/>
</dbReference>
<dbReference type="InterPro" id="IPR043129">
    <property type="entry name" value="ATPase_NBD"/>
</dbReference>
<dbReference type="Proteomes" id="UP001222325">
    <property type="component" value="Unassembled WGS sequence"/>
</dbReference>
<comment type="caution">
    <text evidence="6">The sequence shown here is derived from an EMBL/GenBank/DDBJ whole genome shotgun (WGS) entry which is preliminary data.</text>
</comment>
<reference evidence="6" key="1">
    <citation type="submission" date="2023-03" db="EMBL/GenBank/DDBJ databases">
        <title>Massive genome expansion in bonnet fungi (Mycena s.s.) driven by repeated elements and novel gene families across ecological guilds.</title>
        <authorList>
            <consortium name="Lawrence Berkeley National Laboratory"/>
            <person name="Harder C.B."/>
            <person name="Miyauchi S."/>
            <person name="Viragh M."/>
            <person name="Kuo A."/>
            <person name="Thoen E."/>
            <person name="Andreopoulos B."/>
            <person name="Lu D."/>
            <person name="Skrede I."/>
            <person name="Drula E."/>
            <person name="Henrissat B."/>
            <person name="Morin E."/>
            <person name="Kohler A."/>
            <person name="Barry K."/>
            <person name="LaButti K."/>
            <person name="Morin E."/>
            <person name="Salamov A."/>
            <person name="Lipzen A."/>
            <person name="Mereny Z."/>
            <person name="Hegedus B."/>
            <person name="Baldrian P."/>
            <person name="Stursova M."/>
            <person name="Weitz H."/>
            <person name="Taylor A."/>
            <person name="Grigoriev I.V."/>
            <person name="Nagy L.G."/>
            <person name="Martin F."/>
            <person name="Kauserud H."/>
        </authorList>
    </citation>
    <scope>NUCLEOTIDE SEQUENCE</scope>
    <source>
        <strain evidence="6">CBHHK173m</strain>
    </source>
</reference>
<evidence type="ECO:0000313" key="6">
    <source>
        <dbReference type="EMBL" id="KAJ7086141.1"/>
    </source>
</evidence>
<accession>A0AAD6U0X5</accession>
<feature type="site" description="Transition state stabilizer" evidence="5">
    <location>
        <position position="249"/>
    </location>
</feature>
<evidence type="ECO:0000313" key="7">
    <source>
        <dbReference type="Proteomes" id="UP001222325"/>
    </source>
</evidence>
<dbReference type="Gene3D" id="3.30.420.40">
    <property type="match status" value="2"/>
</dbReference>
<evidence type="ECO:0000256" key="3">
    <source>
        <dbReference type="ARBA" id="ARBA00022777"/>
    </source>
</evidence>
<dbReference type="GO" id="GO:0008776">
    <property type="term" value="F:acetate kinase activity"/>
    <property type="evidence" value="ECO:0007669"/>
    <property type="project" value="UniProtKB-UniRule"/>
</dbReference>
<sequence>MPSNNLVLSVNAGSSSLKICLYRAVPTGDDSEPVELKLTSSISNISAPPAKFSFKVQGGSSKNEDSPAIHDHASAFAHFLECLNQEADIDSTKIRHVCHRVVHGGDYADPVVINDEAYKHIERLSDLAPLHNGHALAVIKTCLSQLPNAKSIAFFDTAFHRSIPPHISSYAIDQKIAKQRGLKKYGFHGLSYSFILRSVSRFLQKPAAALNLIVLHLGSGASACCIQHGQSLDTSMGLTPLNGLPGATRSGTIDPSLIFHYTNKAGRMSHDKGAAVHLHVTQAEHILNTQAGWKALAGTTDFAAITQRREGDAAARLAFDLVADRVLDFVGAYHLKLGGVVDALVFSGGIGERSIELRAHIGEKVACLGYAPVDEARNAGVDATEGVVVEVGTLEGHRMLVCRTDEQLEMARQCTLGSI</sequence>
<comment type="similarity">
    <text evidence="5">Belongs to the acetokinase family.</text>
</comment>